<accession>A0A6V8JYH8</accession>
<sequence length="86" mass="9033">MTDKPMLRAGRRCANPTVTRSRHDALDWQYGEAAPPAPPVETPVKPALAWNMLVLDGPGSDGGETGKIAVVGICALWPAAMVVPLA</sequence>
<dbReference type="RefSeq" id="WP_173053198.1">
    <property type="nucleotide sequence ID" value="NZ_BAABGO010000003.1"/>
</dbReference>
<keyword evidence="2" id="KW-1185">Reference proteome</keyword>
<gene>
    <name evidence="1" type="ORF">Phou_005300</name>
</gene>
<dbReference type="EMBL" id="BLPF01000001">
    <property type="protein sequence ID" value="GFJ76350.1"/>
    <property type="molecule type" value="Genomic_DNA"/>
</dbReference>
<name>A0A6V8JYH8_9ACTN</name>
<comment type="caution">
    <text evidence="1">The sequence shown here is derived from an EMBL/GenBank/DDBJ whole genome shotgun (WGS) entry which is preliminary data.</text>
</comment>
<evidence type="ECO:0000313" key="1">
    <source>
        <dbReference type="EMBL" id="GFJ76350.1"/>
    </source>
</evidence>
<evidence type="ECO:0000313" key="2">
    <source>
        <dbReference type="Proteomes" id="UP000482800"/>
    </source>
</evidence>
<dbReference type="Proteomes" id="UP000482800">
    <property type="component" value="Unassembled WGS sequence"/>
</dbReference>
<reference evidence="1 2" key="2">
    <citation type="submission" date="2020-03" db="EMBL/GenBank/DDBJ databases">
        <authorList>
            <person name="Ichikawa N."/>
            <person name="Kimura A."/>
            <person name="Kitahashi Y."/>
            <person name="Uohara A."/>
        </authorList>
    </citation>
    <scope>NUCLEOTIDE SEQUENCE [LARGE SCALE GENOMIC DNA]</scope>
    <source>
        <strain evidence="1 2">NBRC 108639</strain>
    </source>
</reference>
<proteinExistence type="predicted"/>
<organism evidence="1 2">
    <name type="scientific">Phytohabitans houttuyneae</name>
    <dbReference type="NCBI Taxonomy" id="1076126"/>
    <lineage>
        <taxon>Bacteria</taxon>
        <taxon>Bacillati</taxon>
        <taxon>Actinomycetota</taxon>
        <taxon>Actinomycetes</taxon>
        <taxon>Micromonosporales</taxon>
        <taxon>Micromonosporaceae</taxon>
    </lineage>
</organism>
<reference evidence="1 2" key="1">
    <citation type="submission" date="2020-03" db="EMBL/GenBank/DDBJ databases">
        <title>Whole genome shotgun sequence of Phytohabitans houttuyneae NBRC 108639.</title>
        <authorList>
            <person name="Komaki H."/>
            <person name="Tamura T."/>
        </authorList>
    </citation>
    <scope>NUCLEOTIDE SEQUENCE [LARGE SCALE GENOMIC DNA]</scope>
    <source>
        <strain evidence="1 2">NBRC 108639</strain>
    </source>
</reference>
<dbReference type="AlphaFoldDB" id="A0A6V8JYH8"/>
<protein>
    <submittedName>
        <fullName evidence="1">Uncharacterized protein</fullName>
    </submittedName>
</protein>